<dbReference type="EMBL" id="MNPL01001498">
    <property type="protein sequence ID" value="OQR79086.1"/>
    <property type="molecule type" value="Genomic_DNA"/>
</dbReference>
<keyword evidence="2" id="KW-1185">Reference proteome</keyword>
<sequence>MYCMTRRLQLSLRAGEAKVREQLYQVLQTELAKAFYGLKDVKQVAHARGLNTLQICNKLLRHI</sequence>
<proteinExistence type="predicted"/>
<organism evidence="1 2">
    <name type="scientific">Tropilaelaps mercedesae</name>
    <dbReference type="NCBI Taxonomy" id="418985"/>
    <lineage>
        <taxon>Eukaryota</taxon>
        <taxon>Metazoa</taxon>
        <taxon>Ecdysozoa</taxon>
        <taxon>Arthropoda</taxon>
        <taxon>Chelicerata</taxon>
        <taxon>Arachnida</taxon>
        <taxon>Acari</taxon>
        <taxon>Parasitiformes</taxon>
        <taxon>Mesostigmata</taxon>
        <taxon>Gamasina</taxon>
        <taxon>Dermanyssoidea</taxon>
        <taxon>Laelapidae</taxon>
        <taxon>Tropilaelaps</taxon>
    </lineage>
</organism>
<name>A0A1V9Y015_9ACAR</name>
<dbReference type="InParanoid" id="A0A1V9Y015"/>
<accession>A0A1V9Y015</accession>
<evidence type="ECO:0000313" key="2">
    <source>
        <dbReference type="Proteomes" id="UP000192247"/>
    </source>
</evidence>
<gene>
    <name evidence="1" type="ORF">BIW11_02616</name>
</gene>
<dbReference type="Proteomes" id="UP000192247">
    <property type="component" value="Unassembled WGS sequence"/>
</dbReference>
<reference evidence="1 2" key="1">
    <citation type="journal article" date="2017" name="Gigascience">
        <title>Draft genome of the honey bee ectoparasitic mite, Tropilaelaps mercedesae, is shaped by the parasitic life history.</title>
        <authorList>
            <person name="Dong X."/>
            <person name="Armstrong S.D."/>
            <person name="Xia D."/>
            <person name="Makepeace B.L."/>
            <person name="Darby A.C."/>
            <person name="Kadowaki T."/>
        </authorList>
    </citation>
    <scope>NUCLEOTIDE SEQUENCE [LARGE SCALE GENOMIC DNA]</scope>
    <source>
        <strain evidence="1">Wuxi-XJTLU</strain>
    </source>
</reference>
<evidence type="ECO:0000313" key="1">
    <source>
        <dbReference type="EMBL" id="OQR79086.1"/>
    </source>
</evidence>
<dbReference type="AlphaFoldDB" id="A0A1V9Y015"/>
<comment type="caution">
    <text evidence="1">The sequence shown here is derived from an EMBL/GenBank/DDBJ whole genome shotgun (WGS) entry which is preliminary data.</text>
</comment>
<protein>
    <submittedName>
        <fullName evidence="1">Protein pelota-like</fullName>
    </submittedName>
</protein>